<accession>A0A327Z4K4</accession>
<keyword evidence="1" id="KW-0560">Oxidoreductase</keyword>
<comment type="caution">
    <text evidence="4">The sequence shown here is derived from an EMBL/GenBank/DDBJ whole genome shotgun (WGS) entry which is preliminary data.</text>
</comment>
<feature type="region of interest" description="Disordered" evidence="3">
    <location>
        <begin position="255"/>
        <end position="288"/>
    </location>
</feature>
<dbReference type="EMBL" id="QLMJ01000017">
    <property type="protein sequence ID" value="RAK29680.1"/>
    <property type="molecule type" value="Genomic_DNA"/>
</dbReference>
<comment type="similarity">
    <text evidence="2">Belongs to the short-chain dehydrogenases/reductases (SDR) family.</text>
</comment>
<organism evidence="4 5">
    <name type="scientific">Actinoplanes lutulentus</name>
    <dbReference type="NCBI Taxonomy" id="1287878"/>
    <lineage>
        <taxon>Bacteria</taxon>
        <taxon>Bacillati</taxon>
        <taxon>Actinomycetota</taxon>
        <taxon>Actinomycetes</taxon>
        <taxon>Micromonosporales</taxon>
        <taxon>Micromonosporaceae</taxon>
        <taxon>Actinoplanes</taxon>
    </lineage>
</organism>
<evidence type="ECO:0000256" key="2">
    <source>
        <dbReference type="RuleBase" id="RU000363"/>
    </source>
</evidence>
<dbReference type="PANTHER" id="PTHR43157">
    <property type="entry name" value="PHOSPHATIDYLINOSITOL-GLYCAN BIOSYNTHESIS CLASS F PROTEIN-RELATED"/>
    <property type="match status" value="1"/>
</dbReference>
<dbReference type="AlphaFoldDB" id="A0A327Z4K4"/>
<reference evidence="4 5" key="1">
    <citation type="submission" date="2018-06" db="EMBL/GenBank/DDBJ databases">
        <title>Genomic Encyclopedia of Type Strains, Phase III (KMG-III): the genomes of soil and plant-associated and newly described type strains.</title>
        <authorList>
            <person name="Whitman W."/>
        </authorList>
    </citation>
    <scope>NUCLEOTIDE SEQUENCE [LARGE SCALE GENOMIC DNA]</scope>
    <source>
        <strain evidence="4 5">CGMCC 4.7090</strain>
    </source>
</reference>
<dbReference type="Gene3D" id="3.40.50.720">
    <property type="entry name" value="NAD(P)-binding Rossmann-like Domain"/>
    <property type="match status" value="1"/>
</dbReference>
<dbReference type="RefSeq" id="WP_111652669.1">
    <property type="nucleotide sequence ID" value="NZ_JACHWI010000013.1"/>
</dbReference>
<dbReference type="Pfam" id="PF00106">
    <property type="entry name" value="adh_short"/>
    <property type="match status" value="1"/>
</dbReference>
<dbReference type="InterPro" id="IPR036291">
    <property type="entry name" value="NAD(P)-bd_dom_sf"/>
</dbReference>
<dbReference type="Proteomes" id="UP000249341">
    <property type="component" value="Unassembled WGS sequence"/>
</dbReference>
<dbReference type="PANTHER" id="PTHR43157:SF31">
    <property type="entry name" value="PHOSPHATIDYLINOSITOL-GLYCAN BIOSYNTHESIS CLASS F PROTEIN"/>
    <property type="match status" value="1"/>
</dbReference>
<dbReference type="PRINTS" id="PR00081">
    <property type="entry name" value="GDHRDH"/>
</dbReference>
<proteinExistence type="inferred from homology"/>
<dbReference type="InterPro" id="IPR002347">
    <property type="entry name" value="SDR_fam"/>
</dbReference>
<evidence type="ECO:0000313" key="4">
    <source>
        <dbReference type="EMBL" id="RAK29680.1"/>
    </source>
</evidence>
<evidence type="ECO:0000256" key="1">
    <source>
        <dbReference type="ARBA" id="ARBA00023002"/>
    </source>
</evidence>
<dbReference type="PRINTS" id="PR00080">
    <property type="entry name" value="SDRFAMILY"/>
</dbReference>
<dbReference type="GO" id="GO:0016491">
    <property type="term" value="F:oxidoreductase activity"/>
    <property type="evidence" value="ECO:0007669"/>
    <property type="project" value="UniProtKB-KW"/>
</dbReference>
<dbReference type="NCBIfam" id="NF004846">
    <property type="entry name" value="PRK06197.1"/>
    <property type="match status" value="1"/>
</dbReference>
<dbReference type="NCBIfam" id="NF004513">
    <property type="entry name" value="PRK05854.1"/>
    <property type="match status" value="1"/>
</dbReference>
<dbReference type="CDD" id="cd05327">
    <property type="entry name" value="retinol-DH_like_SDR_c_like"/>
    <property type="match status" value="1"/>
</dbReference>
<protein>
    <recommendedName>
        <fullName evidence="6">NAD(P)-dependent dehydrogenase (Short-subunit alcohol dehydrogenase family)</fullName>
    </recommendedName>
</protein>
<dbReference type="SUPFAM" id="SSF51735">
    <property type="entry name" value="NAD(P)-binding Rossmann-fold domains"/>
    <property type="match status" value="1"/>
</dbReference>
<gene>
    <name evidence="4" type="ORF">B0I29_1176</name>
</gene>
<evidence type="ECO:0008006" key="6">
    <source>
        <dbReference type="Google" id="ProtNLM"/>
    </source>
</evidence>
<name>A0A327Z4K4_9ACTN</name>
<keyword evidence="5" id="KW-1185">Reference proteome</keyword>
<evidence type="ECO:0000313" key="5">
    <source>
        <dbReference type="Proteomes" id="UP000249341"/>
    </source>
</evidence>
<dbReference type="OrthoDB" id="4577644at2"/>
<sequence length="305" mass="33107">MTRTDVWTSADMPDQDGRRVLITGANSGLGLATATAFAQRGATVILAVRDTARGQDAADRILAGHPDARLEVQQTDLSSLTSVRTAAQQIHDRHDRLDVLINNAGVMWTPETRTDEGFELQFATNHLGHFALTGLLLDLLERSTAARIVTVASNGHRAGRINFDDLNATRRYNGQTAYSQSKLANLLFTYELQRRLHSTGRPVEALAAHPGGSATGLTRNAPLHMRMLNTVLGPIVTQSPRDGALPVLRAATDPRAKGGEYYGPAGLGEMRGRPRRTTSSARSHDQADAQRLWAVSETLTGVLYR</sequence>
<evidence type="ECO:0000256" key="3">
    <source>
        <dbReference type="SAM" id="MobiDB-lite"/>
    </source>
</evidence>